<evidence type="ECO:0000313" key="1">
    <source>
        <dbReference type="EMBL" id="KAJ1877253.1"/>
    </source>
</evidence>
<sequence>MVKTDRKNQLAPGISRLSRSKVFSKRGLYKIAKTAAQPKAAASAPAPAKKSKKSPFAQNDLVDALTYKKSIFVPANVAAVPKATRKTNRTPTIRKSLTPGTVLILLAGRFRGKRVVLLKQLSSGLLLITGPFKINGVPLRRVNPAYVIATSTKVDISGVKVDEKFNDAYFKSEKETKLKGTEEEFFGKNAQKKEHPAHRIADQKEADKEVAAIVAKVPYLASYLASTFSLSKSQAPHTLKF</sequence>
<proteinExistence type="predicted"/>
<keyword evidence="1" id="KW-0689">Ribosomal protein</keyword>
<dbReference type="Proteomes" id="UP001150581">
    <property type="component" value="Unassembled WGS sequence"/>
</dbReference>
<accession>A0ACC1I1L2</accession>
<comment type="caution">
    <text evidence="1">The sequence shown here is derived from an EMBL/GenBank/DDBJ whole genome shotgun (WGS) entry which is preliminary data.</text>
</comment>
<organism evidence="1 2">
    <name type="scientific">Kickxella alabastrina</name>
    <dbReference type="NCBI Taxonomy" id="61397"/>
    <lineage>
        <taxon>Eukaryota</taxon>
        <taxon>Fungi</taxon>
        <taxon>Fungi incertae sedis</taxon>
        <taxon>Zoopagomycota</taxon>
        <taxon>Kickxellomycotina</taxon>
        <taxon>Kickxellomycetes</taxon>
        <taxon>Kickxellales</taxon>
        <taxon>Kickxellaceae</taxon>
        <taxon>Kickxella</taxon>
    </lineage>
</organism>
<dbReference type="EMBL" id="JANBPG010004220">
    <property type="protein sequence ID" value="KAJ1877253.1"/>
    <property type="molecule type" value="Genomic_DNA"/>
</dbReference>
<protein>
    <submittedName>
        <fullName evidence="1">60S ribosomal protein L6</fullName>
    </submittedName>
</protein>
<evidence type="ECO:0000313" key="2">
    <source>
        <dbReference type="Proteomes" id="UP001150581"/>
    </source>
</evidence>
<name>A0ACC1I1L2_9FUNG</name>
<keyword evidence="1" id="KW-0687">Ribonucleoprotein</keyword>
<reference evidence="1" key="1">
    <citation type="submission" date="2022-07" db="EMBL/GenBank/DDBJ databases">
        <title>Phylogenomic reconstructions and comparative analyses of Kickxellomycotina fungi.</title>
        <authorList>
            <person name="Reynolds N.K."/>
            <person name="Stajich J.E."/>
            <person name="Barry K."/>
            <person name="Grigoriev I.V."/>
            <person name="Crous P."/>
            <person name="Smith M.E."/>
        </authorList>
    </citation>
    <scope>NUCLEOTIDE SEQUENCE</scope>
    <source>
        <strain evidence="1">Benny 63K</strain>
    </source>
</reference>
<keyword evidence="2" id="KW-1185">Reference proteome</keyword>
<gene>
    <name evidence="1" type="primary">RPL6</name>
    <name evidence="1" type="ORF">LPJ66_012145</name>
</gene>